<dbReference type="Pfam" id="PF07730">
    <property type="entry name" value="HisKA_3"/>
    <property type="match status" value="1"/>
</dbReference>
<dbReference type="GO" id="GO:0005524">
    <property type="term" value="F:ATP binding"/>
    <property type="evidence" value="ECO:0007669"/>
    <property type="project" value="UniProtKB-KW"/>
</dbReference>
<evidence type="ECO:0000256" key="1">
    <source>
        <dbReference type="ARBA" id="ARBA00000085"/>
    </source>
</evidence>
<feature type="transmembrane region" description="Helical" evidence="9">
    <location>
        <begin position="16"/>
        <end position="40"/>
    </location>
</feature>
<keyword evidence="7" id="KW-0067">ATP-binding</keyword>
<dbReference type="eggNOG" id="COG4585">
    <property type="taxonomic scope" value="Bacteria"/>
</dbReference>
<reference evidence="11 12" key="1">
    <citation type="journal article" date="2014" name="J. Biotechnol.">
        <title>Complete genome sequence of the actinobacterium Amycolatopsis japonica MG417-CF17(T) (=DSM 44213T) producing (S,S)-N,N'-ethylenediaminedisuccinic acid.</title>
        <authorList>
            <person name="Stegmann E."/>
            <person name="Albersmeier A."/>
            <person name="Spohn M."/>
            <person name="Gert H."/>
            <person name="Weber T."/>
            <person name="Wohlleben W."/>
            <person name="Kalinowski J."/>
            <person name="Ruckert C."/>
        </authorList>
    </citation>
    <scope>NUCLEOTIDE SEQUENCE [LARGE SCALE GENOMIC DNA]</scope>
    <source>
        <strain evidence="12">MG417-CF17 (DSM 44213)</strain>
    </source>
</reference>
<feature type="transmembrane region" description="Helical" evidence="9">
    <location>
        <begin position="158"/>
        <end position="182"/>
    </location>
</feature>
<name>A0A075UZF0_9PSEU</name>
<dbReference type="Gene3D" id="3.30.565.10">
    <property type="entry name" value="Histidine kinase-like ATPase, C-terminal domain"/>
    <property type="match status" value="1"/>
</dbReference>
<keyword evidence="8" id="KW-0902">Two-component regulatory system</keyword>
<organism evidence="11 12">
    <name type="scientific">Amycolatopsis japonica</name>
    <dbReference type="NCBI Taxonomy" id="208439"/>
    <lineage>
        <taxon>Bacteria</taxon>
        <taxon>Bacillati</taxon>
        <taxon>Actinomycetota</taxon>
        <taxon>Actinomycetes</taxon>
        <taxon>Pseudonocardiales</taxon>
        <taxon>Pseudonocardiaceae</taxon>
        <taxon>Amycolatopsis</taxon>
        <taxon>Amycolatopsis japonica group</taxon>
    </lineage>
</organism>
<evidence type="ECO:0000256" key="9">
    <source>
        <dbReference type="SAM" id="Phobius"/>
    </source>
</evidence>
<dbReference type="RefSeq" id="WP_038515485.1">
    <property type="nucleotide sequence ID" value="NZ_CP008953.1"/>
</dbReference>
<keyword evidence="9" id="KW-0472">Membrane</keyword>
<protein>
    <recommendedName>
        <fullName evidence="2">histidine kinase</fullName>
        <ecNumber evidence="2">2.7.13.3</ecNumber>
    </recommendedName>
</protein>
<keyword evidence="6 11" id="KW-0418">Kinase</keyword>
<gene>
    <name evidence="11" type="ORF">AJAP_24675</name>
</gene>
<sequence>MRLFGPLLDRATYRRWVYFILGGALSVPYVLFAAIMVPSLLPLVVTLERGTVIGLITVVVVMIASSFIPAVRVLEGAAVRELLDDPVPGVVFGPAGSWPVRLRSTAMFLLHVSTGCVISLVSLFVPVAFGFTIAAPFSGKIALTDASAIEVPKGWASAWIPLACLLGVVVLAYVVWGAGAALTRCAKSLLGISAAERIAQLEKRTEQLAERNRLARELHDSVGHALSVVTIQAGAARRTLRSDPEFTEQALTAIEDSARAALDDLDHVLGLLRDEASSRAPQSGLAELPALVEATRLAGAEVSAEMRGDPSAVPPVVSREAYRILQECLTNALRHAGKVPVAVLVDAGAELLRVRVSNPLGDAPPSRDGGGRGLRGMTERVEVLGGTITAGRADGFWKVEVAVPWGERR</sequence>
<keyword evidence="4" id="KW-0808">Transferase</keyword>
<dbReference type="EMBL" id="CP008953">
    <property type="protein sequence ID" value="AIG77784.1"/>
    <property type="molecule type" value="Genomic_DNA"/>
</dbReference>
<evidence type="ECO:0000256" key="5">
    <source>
        <dbReference type="ARBA" id="ARBA00022741"/>
    </source>
</evidence>
<dbReference type="SUPFAM" id="SSF55874">
    <property type="entry name" value="ATPase domain of HSP90 chaperone/DNA topoisomerase II/histidine kinase"/>
    <property type="match status" value="1"/>
</dbReference>
<feature type="domain" description="Signal transduction histidine kinase subgroup 3 dimerisation and phosphoacceptor" evidence="10">
    <location>
        <begin position="210"/>
        <end position="275"/>
    </location>
</feature>
<dbReference type="EC" id="2.7.13.3" evidence="2"/>
<dbReference type="CDD" id="cd16917">
    <property type="entry name" value="HATPase_UhpB-NarQ-NarX-like"/>
    <property type="match status" value="1"/>
</dbReference>
<proteinExistence type="predicted"/>
<evidence type="ECO:0000313" key="12">
    <source>
        <dbReference type="Proteomes" id="UP000028492"/>
    </source>
</evidence>
<evidence type="ECO:0000256" key="2">
    <source>
        <dbReference type="ARBA" id="ARBA00012438"/>
    </source>
</evidence>
<evidence type="ECO:0000313" key="11">
    <source>
        <dbReference type="EMBL" id="AIG77784.1"/>
    </source>
</evidence>
<feature type="transmembrane region" description="Helical" evidence="9">
    <location>
        <begin position="108"/>
        <end position="138"/>
    </location>
</feature>
<evidence type="ECO:0000256" key="6">
    <source>
        <dbReference type="ARBA" id="ARBA00022777"/>
    </source>
</evidence>
<evidence type="ECO:0000256" key="3">
    <source>
        <dbReference type="ARBA" id="ARBA00022553"/>
    </source>
</evidence>
<dbReference type="AlphaFoldDB" id="A0A075UZF0"/>
<dbReference type="InterPro" id="IPR050482">
    <property type="entry name" value="Sensor_HK_TwoCompSys"/>
</dbReference>
<dbReference type="Gene3D" id="1.20.5.1930">
    <property type="match status" value="1"/>
</dbReference>
<feature type="transmembrane region" description="Helical" evidence="9">
    <location>
        <begin position="52"/>
        <end position="74"/>
    </location>
</feature>
<dbReference type="KEGG" id="aja:AJAP_24675"/>
<dbReference type="PANTHER" id="PTHR24421">
    <property type="entry name" value="NITRATE/NITRITE SENSOR PROTEIN NARX-RELATED"/>
    <property type="match status" value="1"/>
</dbReference>
<keyword evidence="12" id="KW-1185">Reference proteome</keyword>
<dbReference type="InterPro" id="IPR036890">
    <property type="entry name" value="HATPase_C_sf"/>
</dbReference>
<dbReference type="GO" id="GO:0046983">
    <property type="term" value="F:protein dimerization activity"/>
    <property type="evidence" value="ECO:0007669"/>
    <property type="project" value="InterPro"/>
</dbReference>
<dbReference type="InterPro" id="IPR011712">
    <property type="entry name" value="Sig_transdc_His_kin_sub3_dim/P"/>
</dbReference>
<evidence type="ECO:0000259" key="10">
    <source>
        <dbReference type="Pfam" id="PF07730"/>
    </source>
</evidence>
<keyword evidence="9" id="KW-1133">Transmembrane helix</keyword>
<keyword evidence="3" id="KW-0597">Phosphoprotein</keyword>
<dbReference type="Proteomes" id="UP000028492">
    <property type="component" value="Chromosome"/>
</dbReference>
<keyword evidence="5" id="KW-0547">Nucleotide-binding</keyword>
<evidence type="ECO:0000256" key="8">
    <source>
        <dbReference type="ARBA" id="ARBA00023012"/>
    </source>
</evidence>
<dbReference type="PANTHER" id="PTHR24421:SF10">
    <property type="entry name" value="NITRATE_NITRITE SENSOR PROTEIN NARQ"/>
    <property type="match status" value="1"/>
</dbReference>
<evidence type="ECO:0000256" key="7">
    <source>
        <dbReference type="ARBA" id="ARBA00022840"/>
    </source>
</evidence>
<dbReference type="GO" id="GO:0000155">
    <property type="term" value="F:phosphorelay sensor kinase activity"/>
    <property type="evidence" value="ECO:0007669"/>
    <property type="project" value="InterPro"/>
</dbReference>
<dbReference type="STRING" id="208439.AJAP_24675"/>
<dbReference type="HOGENOM" id="CLU_000445_20_1_11"/>
<dbReference type="GO" id="GO:0016020">
    <property type="term" value="C:membrane"/>
    <property type="evidence" value="ECO:0007669"/>
    <property type="project" value="InterPro"/>
</dbReference>
<keyword evidence="9" id="KW-0812">Transmembrane</keyword>
<accession>A0A075UZF0</accession>
<comment type="catalytic activity">
    <reaction evidence="1">
        <text>ATP + protein L-histidine = ADP + protein N-phospho-L-histidine.</text>
        <dbReference type="EC" id="2.7.13.3"/>
    </reaction>
</comment>
<evidence type="ECO:0000256" key="4">
    <source>
        <dbReference type="ARBA" id="ARBA00022679"/>
    </source>
</evidence>